<dbReference type="RefSeq" id="WP_144249716.1">
    <property type="nucleotide sequence ID" value="NZ_VLPK01000003.1"/>
</dbReference>
<dbReference type="EMBL" id="VLPK01000003">
    <property type="protein sequence ID" value="TSJ39679.1"/>
    <property type="molecule type" value="Genomic_DNA"/>
</dbReference>
<dbReference type="InterPro" id="IPR015421">
    <property type="entry name" value="PyrdxlP-dep_Trfase_major"/>
</dbReference>
<evidence type="ECO:0000313" key="7">
    <source>
        <dbReference type="EMBL" id="TSJ39679.1"/>
    </source>
</evidence>
<keyword evidence="8" id="KW-1185">Reference proteome</keyword>
<gene>
    <name evidence="7" type="ORF">FO440_18235</name>
</gene>
<proteinExistence type="inferred from homology"/>
<dbReference type="Gene3D" id="3.40.640.10">
    <property type="entry name" value="Type I PLP-dependent aspartate aminotransferase-like (Major domain)"/>
    <property type="match status" value="1"/>
</dbReference>
<dbReference type="GO" id="GO:0006520">
    <property type="term" value="P:amino acid metabolic process"/>
    <property type="evidence" value="ECO:0007669"/>
    <property type="project" value="InterPro"/>
</dbReference>
<dbReference type="NCBIfam" id="NF005744">
    <property type="entry name" value="PRK07568.1"/>
    <property type="match status" value="1"/>
</dbReference>
<accession>A0A556MIJ4</accession>
<dbReference type="OrthoDB" id="9802328at2"/>
<dbReference type="PANTHER" id="PTHR46383:SF2">
    <property type="entry name" value="AMINOTRANSFERASE"/>
    <property type="match status" value="1"/>
</dbReference>
<comment type="caution">
    <text evidence="7">The sequence shown here is derived from an EMBL/GenBank/DDBJ whole genome shotgun (WGS) entry which is preliminary data.</text>
</comment>
<sequence length="410" mass="46150">MPNISRKGQRMPASPIRKLTPFADKAKLEGKTVYHLNIGQPDIETPAGMINAIKNIDFKVWAYTPSEGTLSYRKQLTKYYNKAGYNITPEDIIVTSGGSEAISITFMTCLDAGDEVIVPEPYYANYNGFASQNDVIVRPIMSYIENGFALPPISEFEKNITDRTRAIFICSPNNPTGYLYSREEMEALKALVLKHDLYLFADEAYREFCYGDQPFISPMHLDGLEDNVIIIDTVSKRYSACGARLGCIISKNRKFWEIAIKFAQARLSPGMVEQIAGEAAIDTPDEYFERVKSEYTTRRNTVVNALNRMEGVYCPNPGGAFYVMAQLPIDNSNKFCQWMLEEFSYENQTVMMAPATGFYSTPGAGLKEVRLAYVLNNDDLAKAMKCLEEALKVYPGRTVGREHLVVSSWH</sequence>
<feature type="domain" description="Aminotransferase class I/classII large" evidence="6">
    <location>
        <begin position="33"/>
        <end position="344"/>
    </location>
</feature>
<organism evidence="7 8">
    <name type="scientific">Mucilaginibacter corticis</name>
    <dbReference type="NCBI Taxonomy" id="2597670"/>
    <lineage>
        <taxon>Bacteria</taxon>
        <taxon>Pseudomonadati</taxon>
        <taxon>Bacteroidota</taxon>
        <taxon>Sphingobacteriia</taxon>
        <taxon>Sphingobacteriales</taxon>
        <taxon>Sphingobacteriaceae</taxon>
        <taxon>Mucilaginibacter</taxon>
    </lineage>
</organism>
<dbReference type="Proteomes" id="UP000318733">
    <property type="component" value="Unassembled WGS sequence"/>
</dbReference>
<evidence type="ECO:0000256" key="4">
    <source>
        <dbReference type="ARBA" id="ARBA00022679"/>
    </source>
</evidence>
<dbReference type="Pfam" id="PF00155">
    <property type="entry name" value="Aminotran_1_2"/>
    <property type="match status" value="1"/>
</dbReference>
<evidence type="ECO:0000256" key="5">
    <source>
        <dbReference type="ARBA" id="ARBA00022898"/>
    </source>
</evidence>
<keyword evidence="5" id="KW-0663">Pyridoxal phosphate</keyword>
<dbReference type="AlphaFoldDB" id="A0A556MIJ4"/>
<keyword evidence="4 7" id="KW-0808">Transferase</keyword>
<keyword evidence="3 7" id="KW-0032">Aminotransferase</keyword>
<protein>
    <submittedName>
        <fullName evidence="7">Pyridoxal phosphate-dependent aminotransferase</fullName>
    </submittedName>
</protein>
<reference evidence="7 8" key="1">
    <citation type="submission" date="2019-07" db="EMBL/GenBank/DDBJ databases">
        <authorList>
            <person name="Huq M.A."/>
        </authorList>
    </citation>
    <scope>NUCLEOTIDE SEQUENCE [LARGE SCALE GENOMIC DNA]</scope>
    <source>
        <strain evidence="7 8">MAH-19</strain>
    </source>
</reference>
<dbReference type="PANTHER" id="PTHR46383">
    <property type="entry name" value="ASPARTATE AMINOTRANSFERASE"/>
    <property type="match status" value="1"/>
</dbReference>
<name>A0A556MIJ4_9SPHI</name>
<dbReference type="GO" id="GO:0030170">
    <property type="term" value="F:pyridoxal phosphate binding"/>
    <property type="evidence" value="ECO:0007669"/>
    <property type="project" value="InterPro"/>
</dbReference>
<evidence type="ECO:0000256" key="2">
    <source>
        <dbReference type="ARBA" id="ARBA00007441"/>
    </source>
</evidence>
<evidence type="ECO:0000313" key="8">
    <source>
        <dbReference type="Proteomes" id="UP000318733"/>
    </source>
</evidence>
<dbReference type="GO" id="GO:0008483">
    <property type="term" value="F:transaminase activity"/>
    <property type="evidence" value="ECO:0007669"/>
    <property type="project" value="UniProtKB-KW"/>
</dbReference>
<dbReference type="CDD" id="cd00609">
    <property type="entry name" value="AAT_like"/>
    <property type="match status" value="1"/>
</dbReference>
<dbReference type="InterPro" id="IPR015422">
    <property type="entry name" value="PyrdxlP-dep_Trfase_small"/>
</dbReference>
<dbReference type="InterPro" id="IPR050596">
    <property type="entry name" value="AspAT/PAT-like"/>
</dbReference>
<comment type="cofactor">
    <cofactor evidence="1">
        <name>pyridoxal 5'-phosphate</name>
        <dbReference type="ChEBI" id="CHEBI:597326"/>
    </cofactor>
</comment>
<comment type="similarity">
    <text evidence="2">Belongs to the class-I pyridoxal-phosphate-dependent aminotransferase family.</text>
</comment>
<evidence type="ECO:0000256" key="3">
    <source>
        <dbReference type="ARBA" id="ARBA00022576"/>
    </source>
</evidence>
<dbReference type="InterPro" id="IPR015424">
    <property type="entry name" value="PyrdxlP-dep_Trfase"/>
</dbReference>
<dbReference type="Gene3D" id="3.90.1150.10">
    <property type="entry name" value="Aspartate Aminotransferase, domain 1"/>
    <property type="match status" value="1"/>
</dbReference>
<evidence type="ECO:0000259" key="6">
    <source>
        <dbReference type="Pfam" id="PF00155"/>
    </source>
</evidence>
<dbReference type="InterPro" id="IPR004839">
    <property type="entry name" value="Aminotransferase_I/II_large"/>
</dbReference>
<evidence type="ECO:0000256" key="1">
    <source>
        <dbReference type="ARBA" id="ARBA00001933"/>
    </source>
</evidence>
<dbReference type="SUPFAM" id="SSF53383">
    <property type="entry name" value="PLP-dependent transferases"/>
    <property type="match status" value="1"/>
</dbReference>